<comment type="function">
    <text evidence="10">E3 ubiquitin-protein ligase that mediates ubiquitination and subsequent proteasomal degradation of target proteins. E3 ubiquitin ligases accept ubiquitin from an E2 ubiquitin-conjugating enzyme in the form of a thioester and then directly transfers the ubiquitin to targeted substrates. It probably triggers the ubiquitin-mediated degradation of different substrates.</text>
</comment>
<feature type="compositionally biased region" description="Basic and acidic residues" evidence="12">
    <location>
        <begin position="8"/>
        <end position="27"/>
    </location>
</feature>
<dbReference type="CDD" id="cd16571">
    <property type="entry name" value="RING-HC_SIAHs"/>
    <property type="match status" value="1"/>
</dbReference>
<dbReference type="Pfam" id="PF21361">
    <property type="entry name" value="Sina_ZnF"/>
    <property type="match status" value="1"/>
</dbReference>
<keyword evidence="5" id="KW-0808">Transferase</keyword>
<comment type="catalytic activity">
    <reaction evidence="1">
        <text>S-ubiquitinyl-[E2 ubiquitin-conjugating enzyme]-L-cysteine + [acceptor protein]-L-lysine = [E2 ubiquitin-conjugating enzyme]-L-cysteine + N(6)-ubiquitinyl-[acceptor protein]-L-lysine.</text>
        <dbReference type="EC" id="2.3.2.27"/>
    </reaction>
</comment>
<organism evidence="15 16">
    <name type="scientific">Dioscorea cayennensis subsp. rotundata</name>
    <name type="common">White Guinea yam</name>
    <name type="synonym">Dioscorea rotundata</name>
    <dbReference type="NCBI Taxonomy" id="55577"/>
    <lineage>
        <taxon>Eukaryota</taxon>
        <taxon>Viridiplantae</taxon>
        <taxon>Streptophyta</taxon>
        <taxon>Embryophyta</taxon>
        <taxon>Tracheophyta</taxon>
        <taxon>Spermatophyta</taxon>
        <taxon>Magnoliopsida</taxon>
        <taxon>Liliopsida</taxon>
        <taxon>Dioscoreales</taxon>
        <taxon>Dioscoreaceae</taxon>
        <taxon>Dioscorea</taxon>
    </lineage>
</organism>
<dbReference type="GO" id="GO:0008270">
    <property type="term" value="F:zinc ion binding"/>
    <property type="evidence" value="ECO:0007669"/>
    <property type="project" value="UniProtKB-KW"/>
</dbReference>
<dbReference type="InterPro" id="IPR044286">
    <property type="entry name" value="SINL_plant"/>
</dbReference>
<dbReference type="Gene3D" id="3.30.40.10">
    <property type="entry name" value="Zinc/RING finger domain, C3HC4 (zinc finger)"/>
    <property type="match status" value="2"/>
</dbReference>
<evidence type="ECO:0000256" key="2">
    <source>
        <dbReference type="ARBA" id="ARBA00004906"/>
    </source>
</evidence>
<comment type="similarity">
    <text evidence="3">Belongs to the SINA (Seven in absentia) family.</text>
</comment>
<comment type="pathway">
    <text evidence="2">Protein modification; protein ubiquitination.</text>
</comment>
<evidence type="ECO:0000259" key="13">
    <source>
        <dbReference type="PROSITE" id="PS50089"/>
    </source>
</evidence>
<reference evidence="16" key="1">
    <citation type="submission" date="2025-08" db="UniProtKB">
        <authorList>
            <consortium name="RefSeq"/>
        </authorList>
    </citation>
    <scope>IDENTIFICATION</scope>
</reference>
<keyword evidence="7 11" id="KW-0863">Zinc-finger</keyword>
<evidence type="ECO:0000256" key="8">
    <source>
        <dbReference type="ARBA" id="ARBA00022786"/>
    </source>
</evidence>
<evidence type="ECO:0000259" key="14">
    <source>
        <dbReference type="PROSITE" id="PS51081"/>
    </source>
</evidence>
<feature type="domain" description="SIAH-type" evidence="14">
    <location>
        <begin position="96"/>
        <end position="150"/>
    </location>
</feature>
<evidence type="ECO:0000256" key="3">
    <source>
        <dbReference type="ARBA" id="ARBA00009119"/>
    </source>
</evidence>
<dbReference type="PANTHER" id="PTHR46632:SF16">
    <property type="entry name" value="E3 UBIQUITIN-PROTEIN LIGASE SINA-LIKE 10"/>
    <property type="match status" value="1"/>
</dbReference>
<evidence type="ECO:0000256" key="1">
    <source>
        <dbReference type="ARBA" id="ARBA00000900"/>
    </source>
</evidence>
<feature type="domain" description="RING-type" evidence="13">
    <location>
        <begin position="43"/>
        <end position="79"/>
    </location>
</feature>
<dbReference type="GO" id="GO:0061630">
    <property type="term" value="F:ubiquitin protein ligase activity"/>
    <property type="evidence" value="ECO:0007669"/>
    <property type="project" value="UniProtKB-EC"/>
</dbReference>
<dbReference type="InterPro" id="IPR049548">
    <property type="entry name" value="Sina-like_RING"/>
</dbReference>
<sequence length="272" mass="30231">MARPSSTKRKEVAKTQEEKSKRPKDDEVSRGMLVRIEADAFDCPICFEALYPPIYQCPNGHLMCSKCTVKLTGKCPSCSQIIGLIRCLALEKIIETMEISCSNAGCDETLVYIDRASHQKSCSYAQCSCPVCSFQGCVTTLSQHFVDTHKFSAVKFKYESCFGIHVTGEGRRILISPDNRLFLLLINRDVTEGTALSVVGICPAAKEYQFTYELSVDMFSTHLELRAAGAMTCEWKGVHPKTYLFVPDDAFPLPKLQIFVTIKKNNVCPGPG</sequence>
<keyword evidence="9" id="KW-0862">Zinc</keyword>
<name>A0AB40CYZ8_DIOCR</name>
<dbReference type="RefSeq" id="XP_039143279.1">
    <property type="nucleotide sequence ID" value="XM_039287345.1"/>
</dbReference>
<dbReference type="InterPro" id="IPR001841">
    <property type="entry name" value="Znf_RING"/>
</dbReference>
<gene>
    <name evidence="16" type="primary">LOC120280484</name>
</gene>
<evidence type="ECO:0000256" key="12">
    <source>
        <dbReference type="SAM" id="MobiDB-lite"/>
    </source>
</evidence>
<dbReference type="AlphaFoldDB" id="A0AB40CYZ8"/>
<feature type="region of interest" description="Disordered" evidence="12">
    <location>
        <begin position="1"/>
        <end position="27"/>
    </location>
</feature>
<dbReference type="GeneID" id="120280484"/>
<dbReference type="InterPro" id="IPR013010">
    <property type="entry name" value="Znf_SIAH"/>
</dbReference>
<evidence type="ECO:0000313" key="15">
    <source>
        <dbReference type="Proteomes" id="UP001515500"/>
    </source>
</evidence>
<keyword evidence="15" id="KW-1185">Reference proteome</keyword>
<dbReference type="EC" id="2.3.2.27" evidence="4"/>
<evidence type="ECO:0000256" key="9">
    <source>
        <dbReference type="ARBA" id="ARBA00022833"/>
    </source>
</evidence>
<dbReference type="Pfam" id="PF21362">
    <property type="entry name" value="Sina_RING"/>
    <property type="match status" value="1"/>
</dbReference>
<keyword evidence="8" id="KW-0833">Ubl conjugation pathway</keyword>
<evidence type="ECO:0000256" key="10">
    <source>
        <dbReference type="ARBA" id="ARBA00024004"/>
    </source>
</evidence>
<evidence type="ECO:0000313" key="16">
    <source>
        <dbReference type="RefSeq" id="XP_039143279.1"/>
    </source>
</evidence>
<evidence type="ECO:0000256" key="4">
    <source>
        <dbReference type="ARBA" id="ARBA00012483"/>
    </source>
</evidence>
<evidence type="ECO:0000256" key="7">
    <source>
        <dbReference type="ARBA" id="ARBA00022771"/>
    </source>
</evidence>
<keyword evidence="6" id="KW-0479">Metal-binding</keyword>
<dbReference type="PROSITE" id="PS51081">
    <property type="entry name" value="ZF_SIAH"/>
    <property type="match status" value="1"/>
</dbReference>
<dbReference type="PANTHER" id="PTHR46632">
    <property type="entry name" value="E3 UBIQUITIN-PROTEIN LIGASE SINA-LIKE 4"/>
    <property type="match status" value="1"/>
</dbReference>
<protein>
    <recommendedName>
        <fullName evidence="4">RING-type E3 ubiquitin transferase</fullName>
        <ecNumber evidence="4">2.3.2.27</ecNumber>
    </recommendedName>
</protein>
<accession>A0AB40CYZ8</accession>
<proteinExistence type="inferred from homology"/>
<dbReference type="SUPFAM" id="SSF49599">
    <property type="entry name" value="TRAF domain-like"/>
    <property type="match status" value="1"/>
</dbReference>
<dbReference type="SUPFAM" id="SSF57850">
    <property type="entry name" value="RING/U-box"/>
    <property type="match status" value="1"/>
</dbReference>
<dbReference type="PROSITE" id="PS50089">
    <property type="entry name" value="ZF_RING_2"/>
    <property type="match status" value="1"/>
</dbReference>
<dbReference type="Proteomes" id="UP001515500">
    <property type="component" value="Chromosome 17"/>
</dbReference>
<evidence type="ECO:0000256" key="5">
    <source>
        <dbReference type="ARBA" id="ARBA00022679"/>
    </source>
</evidence>
<evidence type="ECO:0000256" key="6">
    <source>
        <dbReference type="ARBA" id="ARBA00022723"/>
    </source>
</evidence>
<dbReference type="InterPro" id="IPR013083">
    <property type="entry name" value="Znf_RING/FYVE/PHD"/>
</dbReference>
<evidence type="ECO:0000256" key="11">
    <source>
        <dbReference type="PROSITE-ProRule" id="PRU00455"/>
    </source>
</evidence>